<evidence type="ECO:0000256" key="5">
    <source>
        <dbReference type="ARBA" id="ARBA00022553"/>
    </source>
</evidence>
<feature type="modified residue" description="4-aspartylphosphate" evidence="19">
    <location>
        <position position="727"/>
    </location>
</feature>
<dbReference type="Pfam" id="PF00512">
    <property type="entry name" value="HisKA"/>
    <property type="match status" value="1"/>
</dbReference>
<evidence type="ECO:0000259" key="23">
    <source>
        <dbReference type="PROSITE" id="PS50109"/>
    </source>
</evidence>
<comment type="subunit">
    <text evidence="15">At low DSF concentrations, interacts with RpfF.</text>
</comment>
<dbReference type="SMART" id="SM00448">
    <property type="entry name" value="REC"/>
    <property type="match status" value="2"/>
</dbReference>
<dbReference type="Pfam" id="PF01627">
    <property type="entry name" value="Hpt"/>
    <property type="match status" value="1"/>
</dbReference>
<dbReference type="Pfam" id="PF00989">
    <property type="entry name" value="PAS"/>
    <property type="match status" value="1"/>
</dbReference>
<organism evidence="29 30">
    <name type="scientific">Marivibrio halodurans</name>
    <dbReference type="NCBI Taxonomy" id="2039722"/>
    <lineage>
        <taxon>Bacteria</taxon>
        <taxon>Pseudomonadati</taxon>
        <taxon>Pseudomonadota</taxon>
        <taxon>Alphaproteobacteria</taxon>
        <taxon>Rhodospirillales</taxon>
        <taxon>Rhodospirillaceae</taxon>
        <taxon>Marivibrio</taxon>
    </lineage>
</organism>
<proteinExistence type="predicted"/>
<evidence type="ECO:0000256" key="9">
    <source>
        <dbReference type="ARBA" id="ARBA00022777"/>
    </source>
</evidence>
<dbReference type="GO" id="GO:0006355">
    <property type="term" value="P:regulation of DNA-templated transcription"/>
    <property type="evidence" value="ECO:0007669"/>
    <property type="project" value="InterPro"/>
</dbReference>
<feature type="domain" description="Response regulatory" evidence="24">
    <location>
        <begin position="831"/>
        <end position="947"/>
    </location>
</feature>
<evidence type="ECO:0000256" key="20">
    <source>
        <dbReference type="PROSITE-ProRule" id="PRU00244"/>
    </source>
</evidence>
<evidence type="ECO:0000256" key="2">
    <source>
        <dbReference type="ARBA" id="ARBA00004651"/>
    </source>
</evidence>
<feature type="modified residue" description="4-aspartylphosphate" evidence="19">
    <location>
        <position position="880"/>
    </location>
</feature>
<evidence type="ECO:0000256" key="8">
    <source>
        <dbReference type="ARBA" id="ARBA00022741"/>
    </source>
</evidence>
<dbReference type="SUPFAM" id="SSF55785">
    <property type="entry name" value="PYP-like sensor domain (PAS domain)"/>
    <property type="match status" value="1"/>
</dbReference>
<dbReference type="SMART" id="SM00091">
    <property type="entry name" value="PAS"/>
    <property type="match status" value="1"/>
</dbReference>
<evidence type="ECO:0000259" key="27">
    <source>
        <dbReference type="PROSITE" id="PS50894"/>
    </source>
</evidence>
<dbReference type="Gene3D" id="1.20.120.160">
    <property type="entry name" value="HPT domain"/>
    <property type="match status" value="1"/>
</dbReference>
<evidence type="ECO:0000313" key="30">
    <source>
        <dbReference type="Proteomes" id="UP000672602"/>
    </source>
</evidence>
<comment type="caution">
    <text evidence="29">The sequence shown here is derived from an EMBL/GenBank/DDBJ whole genome shotgun (WGS) entry which is preliminary data.</text>
</comment>
<evidence type="ECO:0000256" key="4">
    <source>
        <dbReference type="ARBA" id="ARBA00022475"/>
    </source>
</evidence>
<dbReference type="EMBL" id="JAGMWN010000001">
    <property type="protein sequence ID" value="MBP5855920.1"/>
    <property type="molecule type" value="Genomic_DNA"/>
</dbReference>
<dbReference type="EC" id="2.7.13.3" evidence="3"/>
<dbReference type="InterPro" id="IPR001789">
    <property type="entry name" value="Sig_transdc_resp-reg_receiver"/>
</dbReference>
<dbReference type="InterPro" id="IPR036890">
    <property type="entry name" value="HATPase_C_sf"/>
</dbReference>
<dbReference type="InterPro" id="IPR005330">
    <property type="entry name" value="MHYT_dom"/>
</dbReference>
<name>A0A8J7RWR0_9PROT</name>
<dbReference type="InterPro" id="IPR036097">
    <property type="entry name" value="HisK_dim/P_sf"/>
</dbReference>
<keyword evidence="12" id="KW-0902">Two-component regulatory system</keyword>
<evidence type="ECO:0000259" key="25">
    <source>
        <dbReference type="PROSITE" id="PS50112"/>
    </source>
</evidence>
<keyword evidence="8" id="KW-0547">Nucleotide-binding</keyword>
<dbReference type="PROSITE" id="PS50113">
    <property type="entry name" value="PAC"/>
    <property type="match status" value="1"/>
</dbReference>
<keyword evidence="4" id="KW-1003">Cell membrane</keyword>
<evidence type="ECO:0000256" key="19">
    <source>
        <dbReference type="PROSITE-ProRule" id="PRU00169"/>
    </source>
</evidence>
<feature type="domain" description="Histidine kinase" evidence="23">
    <location>
        <begin position="434"/>
        <end position="655"/>
    </location>
</feature>
<dbReference type="InterPro" id="IPR003594">
    <property type="entry name" value="HATPase_dom"/>
</dbReference>
<dbReference type="SUPFAM" id="SSF47226">
    <property type="entry name" value="Histidine-containing phosphotransfer domain, HPT domain"/>
    <property type="match status" value="1"/>
</dbReference>
<dbReference type="CDD" id="cd16922">
    <property type="entry name" value="HATPase_EvgS-ArcB-TorS-like"/>
    <property type="match status" value="1"/>
</dbReference>
<feature type="domain" description="PAC" evidence="26">
    <location>
        <begin position="357"/>
        <end position="416"/>
    </location>
</feature>
<evidence type="ECO:0000256" key="7">
    <source>
        <dbReference type="ARBA" id="ARBA00022692"/>
    </source>
</evidence>
<evidence type="ECO:0000259" key="24">
    <source>
        <dbReference type="PROSITE" id="PS50110"/>
    </source>
</evidence>
<keyword evidence="9" id="KW-0418">Kinase</keyword>
<dbReference type="PROSITE" id="PS50894">
    <property type="entry name" value="HPT"/>
    <property type="match status" value="1"/>
</dbReference>
<feature type="modified residue" description="Phosphohistidine" evidence="18">
    <location>
        <position position="1026"/>
    </location>
</feature>
<evidence type="ECO:0000256" key="1">
    <source>
        <dbReference type="ARBA" id="ARBA00000085"/>
    </source>
</evidence>
<dbReference type="InterPro" id="IPR008207">
    <property type="entry name" value="Sig_transdc_His_kin_Hpt_dom"/>
</dbReference>
<evidence type="ECO:0000259" key="26">
    <source>
        <dbReference type="PROSITE" id="PS50113"/>
    </source>
</evidence>
<dbReference type="PROSITE" id="PS50110">
    <property type="entry name" value="RESPONSE_REGULATORY"/>
    <property type="match status" value="2"/>
</dbReference>
<dbReference type="InterPro" id="IPR005467">
    <property type="entry name" value="His_kinase_dom"/>
</dbReference>
<dbReference type="NCBIfam" id="TIGR00229">
    <property type="entry name" value="sensory_box"/>
    <property type="match status" value="1"/>
</dbReference>
<protein>
    <recommendedName>
        <fullName evidence="17">Sensor protein FixL</fullName>
        <ecNumber evidence="3">2.7.13.3</ecNumber>
    </recommendedName>
    <alternativeName>
        <fullName evidence="16">Sensory/regulatory protein RpfC</fullName>
    </alternativeName>
</protein>
<feature type="coiled-coil region" evidence="21">
    <location>
        <begin position="265"/>
        <end position="292"/>
    </location>
</feature>
<dbReference type="PANTHER" id="PTHR45339">
    <property type="entry name" value="HYBRID SIGNAL TRANSDUCTION HISTIDINE KINASE J"/>
    <property type="match status" value="1"/>
</dbReference>
<comment type="catalytic activity">
    <reaction evidence="1">
        <text>ATP + protein L-histidine = ADP + protein N-phospho-L-histidine.</text>
        <dbReference type="EC" id="2.7.13.3"/>
    </reaction>
</comment>
<dbReference type="CDD" id="cd17546">
    <property type="entry name" value="REC_hyHK_CKI1_RcsC-like"/>
    <property type="match status" value="2"/>
</dbReference>
<feature type="transmembrane region" description="Helical" evidence="20">
    <location>
        <begin position="65"/>
        <end position="90"/>
    </location>
</feature>
<keyword evidence="10" id="KW-0067">ATP-binding</keyword>
<feature type="transmembrane region" description="Helical" evidence="20">
    <location>
        <begin position="132"/>
        <end position="153"/>
    </location>
</feature>
<keyword evidence="6" id="KW-0808">Transferase</keyword>
<feature type="domain" description="HPt" evidence="27">
    <location>
        <begin position="987"/>
        <end position="1082"/>
    </location>
</feature>
<keyword evidence="21" id="KW-0175">Coiled coil</keyword>
<dbReference type="AlphaFoldDB" id="A0A8J7RWR0"/>
<dbReference type="PROSITE" id="PS50924">
    <property type="entry name" value="MHYT"/>
    <property type="match status" value="1"/>
</dbReference>
<dbReference type="GO" id="GO:0000155">
    <property type="term" value="F:phosphorelay sensor kinase activity"/>
    <property type="evidence" value="ECO:0007669"/>
    <property type="project" value="InterPro"/>
</dbReference>
<dbReference type="PANTHER" id="PTHR45339:SF1">
    <property type="entry name" value="HYBRID SIGNAL TRANSDUCTION HISTIDINE KINASE J"/>
    <property type="match status" value="1"/>
</dbReference>
<dbReference type="Pfam" id="PF02518">
    <property type="entry name" value="HATPase_c"/>
    <property type="match status" value="1"/>
</dbReference>
<evidence type="ECO:0000256" key="14">
    <source>
        <dbReference type="ARBA" id="ARBA00059827"/>
    </source>
</evidence>
<evidence type="ECO:0000256" key="17">
    <source>
        <dbReference type="ARBA" id="ARBA00070616"/>
    </source>
</evidence>
<accession>A0A8J7RWR0</accession>
<evidence type="ECO:0000256" key="12">
    <source>
        <dbReference type="ARBA" id="ARBA00023012"/>
    </source>
</evidence>
<dbReference type="PROSITE" id="PS50112">
    <property type="entry name" value="PAS"/>
    <property type="match status" value="1"/>
</dbReference>
<keyword evidence="30" id="KW-1185">Reference proteome</keyword>
<feature type="domain" description="MHYT" evidence="28">
    <location>
        <begin position="27"/>
        <end position="224"/>
    </location>
</feature>
<dbReference type="InterPro" id="IPR035965">
    <property type="entry name" value="PAS-like_dom_sf"/>
</dbReference>
<dbReference type="Pfam" id="PF00072">
    <property type="entry name" value="Response_reg"/>
    <property type="match status" value="2"/>
</dbReference>
<feature type="transmembrane region" description="Helical" evidence="20">
    <location>
        <begin position="165"/>
        <end position="188"/>
    </location>
</feature>
<keyword evidence="5 19" id="KW-0597">Phosphoprotein</keyword>
<evidence type="ECO:0000256" key="6">
    <source>
        <dbReference type="ARBA" id="ARBA00022679"/>
    </source>
</evidence>
<dbReference type="GO" id="GO:0005524">
    <property type="term" value="F:ATP binding"/>
    <property type="evidence" value="ECO:0007669"/>
    <property type="project" value="UniProtKB-KW"/>
</dbReference>
<feature type="domain" description="PAS" evidence="25">
    <location>
        <begin position="289"/>
        <end position="341"/>
    </location>
</feature>
<comment type="subcellular location">
    <subcellularLocation>
        <location evidence="2">Cell membrane</location>
        <topology evidence="2">Multi-pass membrane protein</topology>
    </subcellularLocation>
</comment>
<dbReference type="Gene3D" id="3.40.50.2300">
    <property type="match status" value="2"/>
</dbReference>
<evidence type="ECO:0000259" key="28">
    <source>
        <dbReference type="PROSITE" id="PS50924"/>
    </source>
</evidence>
<dbReference type="InterPro" id="IPR000700">
    <property type="entry name" value="PAS-assoc_C"/>
</dbReference>
<dbReference type="Proteomes" id="UP000672602">
    <property type="component" value="Unassembled WGS sequence"/>
</dbReference>
<dbReference type="FunFam" id="1.10.287.130:FF:000002">
    <property type="entry name" value="Two-component osmosensing histidine kinase"/>
    <property type="match status" value="1"/>
</dbReference>
<dbReference type="SMART" id="SM00388">
    <property type="entry name" value="HisKA"/>
    <property type="match status" value="1"/>
</dbReference>
<evidence type="ECO:0000256" key="13">
    <source>
        <dbReference type="ARBA" id="ARBA00023136"/>
    </source>
</evidence>
<dbReference type="Gene3D" id="3.30.565.10">
    <property type="entry name" value="Histidine kinase-like ATPase, C-terminal domain"/>
    <property type="match status" value="1"/>
</dbReference>
<sequence>MVRMFLNDTFTQFIEYQGSALPLVGDFRFDLVALSVAIAIVGAWSGLASLSQAESLAAGNPRTVLLWKVAGALGFGGSIWGMHFVGMLAFSLPCGISYDFITTAISIAPGILASLTALIVIGRTDFGFGTRLVIGAVLMGAGIGTMHYTGMAAMRLPAVLLYDPVLVALSVVAAVALSLIALLVASYRREEAGFSKLRQYVAAVILGCAVATMHYVAMQAAVFYPISGAEPFTDDLSQGILALFVSLGTLVLAVGVVAASFAARLKETARVLAEEAQQRKAAEEAARADQARLQAIFDTAAEAIIVIDVDGIIRKWSQSAERMFGYPVEEVVGRNVAMLTHGISSAEHDGFIDRYRRTGEARIINIGREVVARRRNGEQFPVELSVGEAVVGNESFFTGVVRDISQRKEAERELIEARQLADAANEAKSAFLANMSHEIRTPLNAIIGVTHLLRTTDLTERQAGFTEKIRTASRSLLAIVNDILDSSKIEAGKLEIEHIPFDIEKVLQDVTAVVAQRAAAKNLEFLQEVGSDVPHSLIGDPLRVSQILTNYANNAVKFTESGEVVVSVRVLSQDDTRVRLRMAVRDTGIGIADDQQSKLFQSFQQADATTTRRFGGTGLGLSITKRLAELMGGDVGVESREGEGSTFWFEGDFAKDDNAETRSAMPPRALDARALVVDDNESARTILVGMLRDMGLSVDEAGSGPRALELVEERRKGGTPYSLVFIDWQMPEMDGCEVARNIRAMTRQGEGAAEGRQEEGPALVMITAYGQENLHEAAEDCDILAVLSKPASASVLFDLVVRLLDGESLEDLRSFDEPEPLPQIPDLSGMRILLAEDNDTNQEIATELLHETGATVTVVANGRQAVDQLSTSPFDVVLMDVHMPILDGVAATRELRRDDRFRTLPIIAMTANVMAGDRQRFIEAGMTEHIGKPIDVKQFYETLARLSDREGAFVEPSGNRPGAVSGAAEINVRDLDTRRGIANVAGRADRYRMVLRRFCDGWPRMEMNIRAALGNADTLPLEREAHTLKGLAATIGSVGLARRAGALEERVRAGASVLQIEDDVVALIGETDALVSSIRSQMPEEPDGNDVAADDGGSLRGDLSDADNREALARLARLLADDDAEAVEFSTTCKPALCAILGKERGMAVVAHAQRFEFEEALALIRSAGPSGGSAVATQEKGDHE</sequence>
<feature type="region of interest" description="Disordered" evidence="22">
    <location>
        <begin position="1080"/>
        <end position="1104"/>
    </location>
</feature>
<evidence type="ECO:0000313" key="29">
    <source>
        <dbReference type="EMBL" id="MBP5855920.1"/>
    </source>
</evidence>
<feature type="transmembrane region" description="Helical" evidence="20">
    <location>
        <begin position="200"/>
        <end position="227"/>
    </location>
</feature>
<dbReference type="CDD" id="cd00082">
    <property type="entry name" value="HisKA"/>
    <property type="match status" value="1"/>
</dbReference>
<dbReference type="PRINTS" id="PR00344">
    <property type="entry name" value="BCTRLSENSOR"/>
</dbReference>
<dbReference type="Gene3D" id="3.30.450.20">
    <property type="entry name" value="PAS domain"/>
    <property type="match status" value="1"/>
</dbReference>
<dbReference type="InterPro" id="IPR004358">
    <property type="entry name" value="Sig_transdc_His_kin-like_C"/>
</dbReference>
<dbReference type="PROSITE" id="PS50109">
    <property type="entry name" value="HIS_KIN"/>
    <property type="match status" value="1"/>
</dbReference>
<dbReference type="FunFam" id="3.30.450.20:FF:000060">
    <property type="entry name" value="Sensor protein FixL"/>
    <property type="match status" value="1"/>
</dbReference>
<dbReference type="InterPro" id="IPR036641">
    <property type="entry name" value="HPT_dom_sf"/>
</dbReference>
<dbReference type="GO" id="GO:0005886">
    <property type="term" value="C:plasma membrane"/>
    <property type="evidence" value="ECO:0007669"/>
    <property type="project" value="UniProtKB-SubCell"/>
</dbReference>
<evidence type="ECO:0000256" key="18">
    <source>
        <dbReference type="PROSITE-ProRule" id="PRU00110"/>
    </source>
</evidence>
<keyword evidence="7 20" id="KW-0812">Transmembrane</keyword>
<dbReference type="InterPro" id="IPR000014">
    <property type="entry name" value="PAS"/>
</dbReference>
<evidence type="ECO:0000256" key="16">
    <source>
        <dbReference type="ARBA" id="ARBA00068150"/>
    </source>
</evidence>
<dbReference type="InterPro" id="IPR011006">
    <property type="entry name" value="CheY-like_superfamily"/>
</dbReference>
<dbReference type="InterPro" id="IPR013767">
    <property type="entry name" value="PAS_fold"/>
</dbReference>
<evidence type="ECO:0000256" key="21">
    <source>
        <dbReference type="SAM" id="Coils"/>
    </source>
</evidence>
<evidence type="ECO:0000256" key="3">
    <source>
        <dbReference type="ARBA" id="ARBA00012438"/>
    </source>
</evidence>
<dbReference type="SMART" id="SM00387">
    <property type="entry name" value="HATPase_c"/>
    <property type="match status" value="1"/>
</dbReference>
<keyword evidence="13 20" id="KW-0472">Membrane</keyword>
<evidence type="ECO:0000256" key="10">
    <source>
        <dbReference type="ARBA" id="ARBA00022840"/>
    </source>
</evidence>
<feature type="transmembrane region" description="Helical" evidence="20">
    <location>
        <begin position="31"/>
        <end position="53"/>
    </location>
</feature>
<feature type="domain" description="Response regulatory" evidence="24">
    <location>
        <begin position="673"/>
        <end position="804"/>
    </location>
</feature>
<feature type="transmembrane region" description="Helical" evidence="20">
    <location>
        <begin position="96"/>
        <end position="120"/>
    </location>
</feature>
<dbReference type="FunFam" id="3.30.565.10:FF:000010">
    <property type="entry name" value="Sensor histidine kinase RcsC"/>
    <property type="match status" value="1"/>
</dbReference>
<evidence type="ECO:0000256" key="15">
    <source>
        <dbReference type="ARBA" id="ARBA00064003"/>
    </source>
</evidence>
<dbReference type="SUPFAM" id="SSF55874">
    <property type="entry name" value="ATPase domain of HSP90 chaperone/DNA topoisomerase II/histidine kinase"/>
    <property type="match status" value="1"/>
</dbReference>
<reference evidence="29" key="1">
    <citation type="submission" date="2021-04" db="EMBL/GenBank/DDBJ databases">
        <authorList>
            <person name="Zhang D.-C."/>
        </authorList>
    </citation>
    <scope>NUCLEOTIDE SEQUENCE</scope>
    <source>
        <strain evidence="29">CGMCC 1.15697</strain>
    </source>
</reference>
<dbReference type="InterPro" id="IPR003661">
    <property type="entry name" value="HisK_dim/P_dom"/>
</dbReference>
<evidence type="ECO:0000256" key="11">
    <source>
        <dbReference type="ARBA" id="ARBA00022989"/>
    </source>
</evidence>
<dbReference type="SUPFAM" id="SSF52172">
    <property type="entry name" value="CheY-like"/>
    <property type="match status" value="2"/>
</dbReference>
<keyword evidence="11 20" id="KW-1133">Transmembrane helix</keyword>
<dbReference type="CDD" id="cd00130">
    <property type="entry name" value="PAS"/>
    <property type="match status" value="1"/>
</dbReference>
<gene>
    <name evidence="29" type="ORF">KAJ83_02795</name>
</gene>
<evidence type="ECO:0000256" key="22">
    <source>
        <dbReference type="SAM" id="MobiDB-lite"/>
    </source>
</evidence>
<dbReference type="Gene3D" id="1.10.287.130">
    <property type="match status" value="1"/>
</dbReference>
<dbReference type="Pfam" id="PF03707">
    <property type="entry name" value="MHYT"/>
    <property type="match status" value="2"/>
</dbReference>
<comment type="function">
    <text evidence="14">Putative oxygen sensor; modulates the activity of FixJ, a transcriptional activator of nitrogen fixation fixK gene. FixL probably acts as a kinase that phosphorylates FixJ.</text>
</comment>
<dbReference type="SUPFAM" id="SSF47384">
    <property type="entry name" value="Homodimeric domain of signal transducing histidine kinase"/>
    <property type="match status" value="1"/>
</dbReference>